<evidence type="ECO:0008006" key="3">
    <source>
        <dbReference type="Google" id="ProtNLM"/>
    </source>
</evidence>
<gene>
    <name evidence="1" type="ORF">B4N89_08405</name>
</gene>
<evidence type="ECO:0000313" key="2">
    <source>
        <dbReference type="Proteomes" id="UP000190037"/>
    </source>
</evidence>
<organism evidence="1 2">
    <name type="scientific">Embleya scabrispora</name>
    <dbReference type="NCBI Taxonomy" id="159449"/>
    <lineage>
        <taxon>Bacteria</taxon>
        <taxon>Bacillati</taxon>
        <taxon>Actinomycetota</taxon>
        <taxon>Actinomycetes</taxon>
        <taxon>Kitasatosporales</taxon>
        <taxon>Streptomycetaceae</taxon>
        <taxon>Embleya</taxon>
    </lineage>
</organism>
<accession>A0A1T3NVV5</accession>
<dbReference type="Pfam" id="PF12028">
    <property type="entry name" value="DUF3515"/>
    <property type="match status" value="1"/>
</dbReference>
<dbReference type="Proteomes" id="UP000190037">
    <property type="component" value="Unassembled WGS sequence"/>
</dbReference>
<dbReference type="AlphaFoldDB" id="A0A1T3NVV5"/>
<dbReference type="EMBL" id="MWQN01000001">
    <property type="protein sequence ID" value="OPC80966.1"/>
    <property type="molecule type" value="Genomic_DNA"/>
</dbReference>
<dbReference type="InterPro" id="IPR021903">
    <property type="entry name" value="DUF3515"/>
</dbReference>
<sequence length="190" mass="19664">MRCAGATRPTSATPGAPRIEVVRPHRVLACLFPVLVVSATGCTDGSGRIDVTAPTPAPGAATEACGALHDALPSKVMDAGPRETSRKSPLTAAWGDPAIVLRCGVGLPASMRVIDPAEAGKVPNNSVNVNGVYWAFETYSGGTRFTTLYRRANVEVSVPKKFAEPAAPLTDLADAVERAVPATLDLSDDA</sequence>
<protein>
    <recommendedName>
        <fullName evidence="3">DUF3515 domain-containing protein</fullName>
    </recommendedName>
</protein>
<comment type="caution">
    <text evidence="1">The sequence shown here is derived from an EMBL/GenBank/DDBJ whole genome shotgun (WGS) entry which is preliminary data.</text>
</comment>
<evidence type="ECO:0000313" key="1">
    <source>
        <dbReference type="EMBL" id="OPC80966.1"/>
    </source>
</evidence>
<keyword evidence="2" id="KW-1185">Reference proteome</keyword>
<reference evidence="1 2" key="1">
    <citation type="submission" date="2017-03" db="EMBL/GenBank/DDBJ databases">
        <title>Draft genome sequence of Streptomyces scabrisporus NF3, endophyte isolated from Amphipterygium adstringens.</title>
        <authorList>
            <person name="Vazquez M."/>
            <person name="Ceapa C.D."/>
            <person name="Rodriguez Luna D."/>
            <person name="Sanchez Esquivel S."/>
        </authorList>
    </citation>
    <scope>NUCLEOTIDE SEQUENCE [LARGE SCALE GENOMIC DNA]</scope>
    <source>
        <strain evidence="1 2">NF3</strain>
    </source>
</reference>
<dbReference type="STRING" id="159449.B4N89_08405"/>
<name>A0A1T3NVV5_9ACTN</name>
<proteinExistence type="predicted"/>